<sequence length="145" mass="15232">MTDSAEVKRPVVVSIVAVVAFISGVYDIISGILLIFQANDPTVNAAFGGSGGVLAASIGSMILGAIVVALSFGLWTGNWVARMIVTVVRALSLIKSLFLAVAWMGNPVGEWANVALSAIVLILLWTRPASAYFNATARAKERAKR</sequence>
<keyword evidence="4" id="KW-1185">Reference proteome</keyword>
<comment type="caution">
    <text evidence="3">The sequence shown here is derived from an EMBL/GenBank/DDBJ whole genome shotgun (WGS) entry which is preliminary data.</text>
</comment>
<organism evidence="3 4">
    <name type="scientific">Agromyces mariniharenae</name>
    <dbReference type="NCBI Taxonomy" id="2604423"/>
    <lineage>
        <taxon>Bacteria</taxon>
        <taxon>Bacillati</taxon>
        <taxon>Actinomycetota</taxon>
        <taxon>Actinomycetes</taxon>
        <taxon>Micrococcales</taxon>
        <taxon>Microbacteriaceae</taxon>
        <taxon>Agromyces</taxon>
    </lineage>
</organism>
<keyword evidence="1" id="KW-1133">Transmembrane helix</keyword>
<feature type="transmembrane region" description="Helical" evidence="1">
    <location>
        <begin position="56"/>
        <end position="75"/>
    </location>
</feature>
<dbReference type="Proteomes" id="UP000325243">
    <property type="component" value="Unassembled WGS sequence"/>
</dbReference>
<dbReference type="EMBL" id="VSSB01000001">
    <property type="protein sequence ID" value="TYL54126.1"/>
    <property type="molecule type" value="Genomic_DNA"/>
</dbReference>
<evidence type="ECO:0000256" key="1">
    <source>
        <dbReference type="SAM" id="Phobius"/>
    </source>
</evidence>
<name>A0A5S4V520_9MICO</name>
<feature type="domain" description="DUF7144" evidence="2">
    <location>
        <begin position="14"/>
        <end position="127"/>
    </location>
</feature>
<dbReference type="RefSeq" id="WP_148733589.1">
    <property type="nucleotide sequence ID" value="NZ_VSSB01000001.1"/>
</dbReference>
<evidence type="ECO:0000259" key="2">
    <source>
        <dbReference type="Pfam" id="PF23636"/>
    </source>
</evidence>
<protein>
    <recommendedName>
        <fullName evidence="2">DUF7144 domain-containing protein</fullName>
    </recommendedName>
</protein>
<feature type="transmembrane region" description="Helical" evidence="1">
    <location>
        <begin position="12"/>
        <end position="36"/>
    </location>
</feature>
<gene>
    <name evidence="3" type="ORF">FYC51_11105</name>
</gene>
<evidence type="ECO:0000313" key="3">
    <source>
        <dbReference type="EMBL" id="TYL54126.1"/>
    </source>
</evidence>
<dbReference type="InterPro" id="IPR055568">
    <property type="entry name" value="DUF7144"/>
</dbReference>
<reference evidence="3 4" key="1">
    <citation type="submission" date="2019-08" db="EMBL/GenBank/DDBJ databases">
        <authorList>
            <person name="Hu J."/>
        </authorList>
    </citation>
    <scope>NUCLEOTIDE SEQUENCE [LARGE SCALE GENOMIC DNA]</scope>
    <source>
        <strain evidence="3 4">NEAU-184</strain>
    </source>
</reference>
<dbReference type="Pfam" id="PF23636">
    <property type="entry name" value="DUF7144"/>
    <property type="match status" value="1"/>
</dbReference>
<dbReference type="AlphaFoldDB" id="A0A5S4V520"/>
<accession>A0A5S4V520</accession>
<feature type="transmembrane region" description="Helical" evidence="1">
    <location>
        <begin position="87"/>
        <end position="105"/>
    </location>
</feature>
<keyword evidence="1" id="KW-0472">Membrane</keyword>
<feature type="transmembrane region" description="Helical" evidence="1">
    <location>
        <begin position="111"/>
        <end position="135"/>
    </location>
</feature>
<evidence type="ECO:0000313" key="4">
    <source>
        <dbReference type="Proteomes" id="UP000325243"/>
    </source>
</evidence>
<proteinExistence type="predicted"/>
<keyword evidence="1" id="KW-0812">Transmembrane</keyword>